<accession>A0A6J0N6L4</accession>
<dbReference type="Pfam" id="PF14111">
    <property type="entry name" value="DUF4283"/>
    <property type="match status" value="1"/>
</dbReference>
<sequence length="485" mass="54934">MDKVLMALSLDEKEVPFAMPDLPEFSSAEENKLSLMGRLLNPDRQKIPNLIRRMPRKWQKEGIVRGIALSPERFQFIFNNEHDLLDVLERGVQTFEEWVIVVERWVENPPEDYLQYVPVWVQIRDIPVNCYTKEALTAMGDLVGKTLLVAFDPSKPITQDFIRVLVKFNVANPLKTSRVITLRDVAATIRFNYEKIQKRCFTCQRLNHEKDYCPLNVRKRQQEAKERREVAVANLEKKKVLISSDDPLFGVLEEEQVGMDPGSGRMKIAEEVLDEMRRYLRADTGESYGVKVDKVQRSVKLAENGNLTHRLALRLEAPPLFTTDLNRGKGIVFDYQDSGGAPDAQSVQSNPNKLMTASFKAHSSLARRSAPTLLLLQDDTDSVGNSAVPSSNYPTVFTAGKTALCSSGIVKKRPAPRRRPLKSMRHPKTRGDLRGKEMESEEKREGKQAMGCKKRKCSADEEEIKPTSKAACIKAIPDEELSPPQ</sequence>
<dbReference type="KEGG" id="rsz:108851197"/>
<dbReference type="InterPro" id="IPR025836">
    <property type="entry name" value="Zn_knuckle_CX2CX4HX4C"/>
</dbReference>
<proteinExistence type="predicted"/>
<dbReference type="AlphaFoldDB" id="A0A6J0N6L4"/>
<keyword evidence="4" id="KW-1185">Reference proteome</keyword>
<dbReference type="InterPro" id="IPR040256">
    <property type="entry name" value="At4g02000-like"/>
</dbReference>
<reference evidence="5" key="2">
    <citation type="submission" date="2025-08" db="UniProtKB">
        <authorList>
            <consortium name="RefSeq"/>
        </authorList>
    </citation>
    <scope>IDENTIFICATION</scope>
    <source>
        <tissue evidence="5">Leaf</tissue>
    </source>
</reference>
<protein>
    <submittedName>
        <fullName evidence="5">Uncharacterized protein LOC108851197</fullName>
    </submittedName>
</protein>
<name>A0A6J0N6L4_RAPSA</name>
<evidence type="ECO:0000313" key="5">
    <source>
        <dbReference type="RefSeq" id="XP_018480109.2"/>
    </source>
</evidence>
<dbReference type="PANTHER" id="PTHR31286">
    <property type="entry name" value="GLYCINE-RICH CELL WALL STRUCTURAL PROTEIN 1.8-LIKE"/>
    <property type="match status" value="1"/>
</dbReference>
<dbReference type="InterPro" id="IPR025558">
    <property type="entry name" value="DUF4283"/>
</dbReference>
<feature type="compositionally biased region" description="Basic residues" evidence="1">
    <location>
        <begin position="410"/>
        <end position="428"/>
    </location>
</feature>
<evidence type="ECO:0000313" key="4">
    <source>
        <dbReference type="Proteomes" id="UP000504610"/>
    </source>
</evidence>
<feature type="domain" description="Zinc knuckle CX2CX4HX4C" evidence="3">
    <location>
        <begin position="171"/>
        <end position="214"/>
    </location>
</feature>
<feature type="domain" description="DUF4283" evidence="2">
    <location>
        <begin position="28"/>
        <end position="108"/>
    </location>
</feature>
<dbReference type="OrthoDB" id="1083658at2759"/>
<gene>
    <name evidence="5" type="primary">LOC108851197</name>
</gene>
<dbReference type="GeneID" id="108851197"/>
<organism evidence="4 5">
    <name type="scientific">Raphanus sativus</name>
    <name type="common">Radish</name>
    <name type="synonym">Raphanus raphanistrum var. sativus</name>
    <dbReference type="NCBI Taxonomy" id="3726"/>
    <lineage>
        <taxon>Eukaryota</taxon>
        <taxon>Viridiplantae</taxon>
        <taxon>Streptophyta</taxon>
        <taxon>Embryophyta</taxon>
        <taxon>Tracheophyta</taxon>
        <taxon>Spermatophyta</taxon>
        <taxon>Magnoliopsida</taxon>
        <taxon>eudicotyledons</taxon>
        <taxon>Gunneridae</taxon>
        <taxon>Pentapetalae</taxon>
        <taxon>rosids</taxon>
        <taxon>malvids</taxon>
        <taxon>Brassicales</taxon>
        <taxon>Brassicaceae</taxon>
        <taxon>Brassiceae</taxon>
        <taxon>Raphanus</taxon>
    </lineage>
</organism>
<reference evidence="4" key="1">
    <citation type="journal article" date="2019" name="Database">
        <title>The radish genome database (RadishGD): an integrated information resource for radish genomics.</title>
        <authorList>
            <person name="Yu H.J."/>
            <person name="Baek S."/>
            <person name="Lee Y.J."/>
            <person name="Cho A."/>
            <person name="Mun J.H."/>
        </authorList>
    </citation>
    <scope>NUCLEOTIDE SEQUENCE [LARGE SCALE GENOMIC DNA]</scope>
    <source>
        <strain evidence="4">cv. WK10039</strain>
    </source>
</reference>
<evidence type="ECO:0000259" key="2">
    <source>
        <dbReference type="Pfam" id="PF14111"/>
    </source>
</evidence>
<dbReference type="Proteomes" id="UP000504610">
    <property type="component" value="Chromosome 4"/>
</dbReference>
<feature type="compositionally biased region" description="Basic and acidic residues" evidence="1">
    <location>
        <begin position="429"/>
        <end position="447"/>
    </location>
</feature>
<dbReference type="Pfam" id="PF14392">
    <property type="entry name" value="zf-CCHC_4"/>
    <property type="match status" value="1"/>
</dbReference>
<dbReference type="PANTHER" id="PTHR31286:SF178">
    <property type="entry name" value="DUF4283 DOMAIN-CONTAINING PROTEIN"/>
    <property type="match status" value="1"/>
</dbReference>
<evidence type="ECO:0000259" key="3">
    <source>
        <dbReference type="Pfam" id="PF14392"/>
    </source>
</evidence>
<feature type="region of interest" description="Disordered" evidence="1">
    <location>
        <begin position="408"/>
        <end position="485"/>
    </location>
</feature>
<evidence type="ECO:0000256" key="1">
    <source>
        <dbReference type="SAM" id="MobiDB-lite"/>
    </source>
</evidence>
<dbReference type="RefSeq" id="XP_018480109.2">
    <property type="nucleotide sequence ID" value="XM_018624607.2"/>
</dbReference>